<evidence type="ECO:0000256" key="9">
    <source>
        <dbReference type="ARBA" id="ARBA00023125"/>
    </source>
</evidence>
<organism evidence="15 16">
    <name type="scientific">Stagnimonas aquatica</name>
    <dbReference type="NCBI Taxonomy" id="2689987"/>
    <lineage>
        <taxon>Bacteria</taxon>
        <taxon>Pseudomonadati</taxon>
        <taxon>Pseudomonadota</taxon>
        <taxon>Gammaproteobacteria</taxon>
        <taxon>Nevskiales</taxon>
        <taxon>Nevskiaceae</taxon>
        <taxon>Stagnimonas</taxon>
    </lineage>
</organism>
<dbReference type="GO" id="GO:0003677">
    <property type="term" value="F:DNA binding"/>
    <property type="evidence" value="ECO:0007669"/>
    <property type="project" value="UniProtKB-KW"/>
</dbReference>
<evidence type="ECO:0000256" key="4">
    <source>
        <dbReference type="ARBA" id="ARBA00022723"/>
    </source>
</evidence>
<evidence type="ECO:0000256" key="12">
    <source>
        <dbReference type="ARBA" id="ARBA00029354"/>
    </source>
</evidence>
<comment type="catalytic activity">
    <reaction evidence="12 13">
        <text>Endonucleolytic cleavage at a junction such as a reciprocal single-stranded crossover between two homologous DNA duplexes (Holliday junction).</text>
        <dbReference type="EC" id="3.1.21.10"/>
    </reaction>
</comment>
<dbReference type="GO" id="GO:0006281">
    <property type="term" value="P:DNA repair"/>
    <property type="evidence" value="ECO:0007669"/>
    <property type="project" value="UniProtKB-UniRule"/>
</dbReference>
<feature type="active site" evidence="13">
    <location>
        <position position="41"/>
    </location>
</feature>
<keyword evidence="9 13" id="KW-0238">DNA-binding</keyword>
<keyword evidence="10 13" id="KW-0233">DNA recombination</keyword>
<dbReference type="GO" id="GO:0006310">
    <property type="term" value="P:DNA recombination"/>
    <property type="evidence" value="ECO:0007669"/>
    <property type="project" value="UniProtKB-UniRule"/>
</dbReference>
<name>A0A3N0V9X7_9GAMM</name>
<dbReference type="Pfam" id="PF02075">
    <property type="entry name" value="RuvC"/>
    <property type="match status" value="1"/>
</dbReference>
<evidence type="ECO:0000313" key="16">
    <source>
        <dbReference type="Proteomes" id="UP000282106"/>
    </source>
</evidence>
<feature type="binding site" evidence="13">
    <location>
        <position position="100"/>
    </location>
    <ligand>
        <name>Mg(2+)</name>
        <dbReference type="ChEBI" id="CHEBI:18420"/>
        <label>2</label>
    </ligand>
</feature>
<keyword evidence="3 13" id="KW-0540">Nuclease</keyword>
<dbReference type="EMBL" id="RJVO01000004">
    <property type="protein sequence ID" value="ROH89414.1"/>
    <property type="molecule type" value="Genomic_DNA"/>
</dbReference>
<dbReference type="GO" id="GO:0008821">
    <property type="term" value="F:crossover junction DNA endonuclease activity"/>
    <property type="evidence" value="ECO:0007669"/>
    <property type="project" value="UniProtKB-UniRule"/>
</dbReference>
<gene>
    <name evidence="13 15" type="primary">ruvC</name>
    <name evidence="15" type="ORF">ED208_09725</name>
</gene>
<dbReference type="CDD" id="cd16962">
    <property type="entry name" value="RuvC"/>
    <property type="match status" value="1"/>
</dbReference>
<protein>
    <recommendedName>
        <fullName evidence="13 14">Crossover junction endodeoxyribonuclease RuvC</fullName>
        <ecNumber evidence="13 14">3.1.21.10</ecNumber>
    </recommendedName>
    <alternativeName>
        <fullName evidence="13">Holliday junction nuclease RuvC</fullName>
    </alternativeName>
    <alternativeName>
        <fullName evidence="13">Holliday junction resolvase RuvC</fullName>
    </alternativeName>
</protein>
<comment type="similarity">
    <text evidence="1 13">Belongs to the RuvC family.</text>
</comment>
<dbReference type="GO" id="GO:0000287">
    <property type="term" value="F:magnesium ion binding"/>
    <property type="evidence" value="ECO:0007669"/>
    <property type="project" value="UniProtKB-UniRule"/>
</dbReference>
<dbReference type="Proteomes" id="UP000282106">
    <property type="component" value="Unassembled WGS sequence"/>
</dbReference>
<keyword evidence="16" id="KW-1185">Reference proteome</keyword>
<keyword evidence="4 13" id="KW-0479">Metal-binding</keyword>
<dbReference type="PANTHER" id="PTHR30194">
    <property type="entry name" value="CROSSOVER JUNCTION ENDODEOXYRIBONUCLEASE RUVC"/>
    <property type="match status" value="1"/>
</dbReference>
<feature type="active site" evidence="13">
    <location>
        <position position="173"/>
    </location>
</feature>
<keyword evidence="2 13" id="KW-0963">Cytoplasm</keyword>
<dbReference type="InParanoid" id="A0A3N0V9X7"/>
<evidence type="ECO:0000256" key="2">
    <source>
        <dbReference type="ARBA" id="ARBA00022490"/>
    </source>
</evidence>
<keyword evidence="6 13" id="KW-0227">DNA damage</keyword>
<dbReference type="AlphaFoldDB" id="A0A3N0V9X7"/>
<dbReference type="EC" id="3.1.21.10" evidence="13 14"/>
<reference evidence="15 16" key="1">
    <citation type="submission" date="2018-10" db="EMBL/GenBank/DDBJ databases">
        <authorList>
            <person name="Chen W.-M."/>
        </authorList>
    </citation>
    <scope>NUCLEOTIDE SEQUENCE [LARGE SCALE GENOMIC DNA]</scope>
    <source>
        <strain evidence="15 16">THS-13</strain>
    </source>
</reference>
<evidence type="ECO:0000256" key="6">
    <source>
        <dbReference type="ARBA" id="ARBA00022763"/>
    </source>
</evidence>
<evidence type="ECO:0000256" key="8">
    <source>
        <dbReference type="ARBA" id="ARBA00022842"/>
    </source>
</evidence>
<dbReference type="InterPro" id="IPR036397">
    <property type="entry name" value="RNaseH_sf"/>
</dbReference>
<evidence type="ECO:0000256" key="11">
    <source>
        <dbReference type="ARBA" id="ARBA00023204"/>
    </source>
</evidence>
<comment type="caution">
    <text evidence="15">The sequence shown here is derived from an EMBL/GenBank/DDBJ whole genome shotgun (WGS) entry which is preliminary data.</text>
</comment>
<dbReference type="Gene3D" id="3.30.420.10">
    <property type="entry name" value="Ribonuclease H-like superfamily/Ribonuclease H"/>
    <property type="match status" value="1"/>
</dbReference>
<feature type="binding site" evidence="13">
    <location>
        <position position="41"/>
    </location>
    <ligand>
        <name>Mg(2+)</name>
        <dbReference type="ChEBI" id="CHEBI:18420"/>
        <label>1</label>
    </ligand>
</feature>
<keyword evidence="8 13" id="KW-0460">Magnesium</keyword>
<comment type="cofactor">
    <cofactor evidence="13">
        <name>Mg(2+)</name>
        <dbReference type="ChEBI" id="CHEBI:18420"/>
    </cofactor>
    <text evidence="13">Binds 2 Mg(2+) ion per subunit.</text>
</comment>
<comment type="subunit">
    <text evidence="13">Homodimer which binds Holliday junction (HJ) DNA. The HJ becomes 2-fold symmetrical on binding to RuvC with unstacked arms; it has a different conformation from HJ DNA in complex with RuvA. In the full resolvosome a probable DNA-RuvA(4)-RuvB(12)-RuvC(2) complex forms which resolves the HJ.</text>
</comment>
<evidence type="ECO:0000313" key="15">
    <source>
        <dbReference type="EMBL" id="ROH89414.1"/>
    </source>
</evidence>
<keyword evidence="11 13" id="KW-0234">DNA repair</keyword>
<dbReference type="FunCoup" id="A0A3N0V9X7">
    <property type="interactions" value="225"/>
</dbReference>
<dbReference type="GO" id="GO:0048476">
    <property type="term" value="C:Holliday junction resolvase complex"/>
    <property type="evidence" value="ECO:0007669"/>
    <property type="project" value="UniProtKB-UniRule"/>
</dbReference>
<dbReference type="HAMAP" id="MF_00034">
    <property type="entry name" value="RuvC"/>
    <property type="match status" value="1"/>
</dbReference>
<dbReference type="SUPFAM" id="SSF53098">
    <property type="entry name" value="Ribonuclease H-like"/>
    <property type="match status" value="1"/>
</dbReference>
<evidence type="ECO:0000256" key="14">
    <source>
        <dbReference type="NCBIfam" id="TIGR00228"/>
    </source>
</evidence>
<dbReference type="RefSeq" id="WP_123211711.1">
    <property type="nucleotide sequence ID" value="NZ_RJVO01000004.1"/>
</dbReference>
<evidence type="ECO:0000256" key="7">
    <source>
        <dbReference type="ARBA" id="ARBA00022801"/>
    </source>
</evidence>
<dbReference type="PROSITE" id="PS01321">
    <property type="entry name" value="RUVC"/>
    <property type="match status" value="1"/>
</dbReference>
<dbReference type="InterPro" id="IPR002176">
    <property type="entry name" value="X-over_junc_endoDNase_RuvC"/>
</dbReference>
<comment type="function">
    <text evidence="13">The RuvA-RuvB-RuvC complex processes Holliday junction (HJ) DNA during genetic recombination and DNA repair. Endonuclease that resolves HJ intermediates. Cleaves cruciform DNA by making single-stranded nicks across the HJ at symmetrical positions within the homologous arms, yielding a 5'-phosphate and a 3'-hydroxyl group; requires a central core of homology in the junction. The consensus cleavage sequence is 5'-(A/T)TT(C/G)-3'. Cleavage occurs on the 3'-side of the TT dinucleotide at the point of strand exchange. HJ branch migration catalyzed by RuvA-RuvB allows RuvC to scan DNA until it finds its consensus sequence, where it cleaves and resolves the cruciform DNA.</text>
</comment>
<dbReference type="InterPro" id="IPR020563">
    <property type="entry name" value="X-over_junc_endoDNase_Mg_BS"/>
</dbReference>
<comment type="subcellular location">
    <subcellularLocation>
        <location evidence="13">Cytoplasm</location>
    </subcellularLocation>
</comment>
<sequence length="202" mass="21324">MARRLKSLDELRRLPAVSAAPAPGARKAAVAVAPVRVLGIDPGSRYTGWGLLECRGQRSQFLAAGRIVSTQGAMPERLLTVFEGLCAVIAEHRPDEIALEETFVNRSNAQSALVLGQARGVAMLAAARTGLPFAEYAAAQVKLAIAGHGRADKQQIAQMVKLLLKLQAAHSEDATDALAVALCHAHVRGTISQGHPALKGSW</sequence>
<keyword evidence="7 13" id="KW-0378">Hydrolase</keyword>
<proteinExistence type="inferred from homology"/>
<dbReference type="PANTHER" id="PTHR30194:SF3">
    <property type="entry name" value="CROSSOVER JUNCTION ENDODEOXYRIBONUCLEASE RUVC"/>
    <property type="match status" value="1"/>
</dbReference>
<evidence type="ECO:0000256" key="13">
    <source>
        <dbReference type="HAMAP-Rule" id="MF_00034"/>
    </source>
</evidence>
<feature type="binding site" evidence="13">
    <location>
        <position position="173"/>
    </location>
    <ligand>
        <name>Mg(2+)</name>
        <dbReference type="ChEBI" id="CHEBI:18420"/>
        <label>1</label>
    </ligand>
</feature>
<evidence type="ECO:0000256" key="1">
    <source>
        <dbReference type="ARBA" id="ARBA00009518"/>
    </source>
</evidence>
<dbReference type="InterPro" id="IPR012337">
    <property type="entry name" value="RNaseH-like_sf"/>
</dbReference>
<dbReference type="FunFam" id="3.30.420.10:FF:000002">
    <property type="entry name" value="Crossover junction endodeoxyribonuclease RuvC"/>
    <property type="match status" value="1"/>
</dbReference>
<evidence type="ECO:0000256" key="5">
    <source>
        <dbReference type="ARBA" id="ARBA00022759"/>
    </source>
</evidence>
<evidence type="ECO:0000256" key="10">
    <source>
        <dbReference type="ARBA" id="ARBA00023172"/>
    </source>
</evidence>
<evidence type="ECO:0000256" key="3">
    <source>
        <dbReference type="ARBA" id="ARBA00022722"/>
    </source>
</evidence>
<accession>A0A3N0V9X7</accession>
<dbReference type="PRINTS" id="PR00696">
    <property type="entry name" value="RSOLVASERUVC"/>
</dbReference>
<keyword evidence="5 13" id="KW-0255">Endonuclease</keyword>
<dbReference type="NCBIfam" id="TIGR00228">
    <property type="entry name" value="ruvC"/>
    <property type="match status" value="1"/>
</dbReference>
<feature type="active site" evidence="13">
    <location>
        <position position="100"/>
    </location>
</feature>
<dbReference type="GO" id="GO:0005737">
    <property type="term" value="C:cytoplasm"/>
    <property type="evidence" value="ECO:0007669"/>
    <property type="project" value="UniProtKB-SubCell"/>
</dbReference>